<comment type="caution">
    <text evidence="2">The sequence shown here is derived from an EMBL/GenBank/DDBJ whole genome shotgun (WGS) entry which is preliminary data.</text>
</comment>
<organism evidence="2 3">
    <name type="scientific">Halobium palmae</name>
    <dbReference type="NCBI Taxonomy" id="1776492"/>
    <lineage>
        <taxon>Archaea</taxon>
        <taxon>Methanobacteriati</taxon>
        <taxon>Methanobacteriota</taxon>
        <taxon>Stenosarchaea group</taxon>
        <taxon>Halobacteria</taxon>
        <taxon>Halobacteriales</taxon>
        <taxon>Haloferacaceae</taxon>
        <taxon>Halobium</taxon>
    </lineage>
</organism>
<name>A0ABD5RUP5_9EURY</name>
<sequence length="78" mass="8772">MVVDTADERRHELDARTIDGEPFSEIMAALSALSDDETLVLINSFEPDPLYTVLEQRGFTHETSQVADDEWHVSITHG</sequence>
<feature type="domain" description="DUF2249" evidence="1">
    <location>
        <begin position="12"/>
        <end position="77"/>
    </location>
</feature>
<proteinExistence type="predicted"/>
<dbReference type="Proteomes" id="UP001596328">
    <property type="component" value="Unassembled WGS sequence"/>
</dbReference>
<dbReference type="Pfam" id="PF10006">
    <property type="entry name" value="DUF2249"/>
    <property type="match status" value="1"/>
</dbReference>
<dbReference type="InterPro" id="IPR018720">
    <property type="entry name" value="DUF2249"/>
</dbReference>
<dbReference type="AlphaFoldDB" id="A0ABD5RUP5"/>
<gene>
    <name evidence="2" type="ORF">ACFQE1_01475</name>
</gene>
<evidence type="ECO:0000313" key="2">
    <source>
        <dbReference type="EMBL" id="MFC6723081.1"/>
    </source>
</evidence>
<dbReference type="EMBL" id="JBHSWU010000003">
    <property type="protein sequence ID" value="MFC6723081.1"/>
    <property type="molecule type" value="Genomic_DNA"/>
</dbReference>
<reference evidence="2 3" key="1">
    <citation type="journal article" date="2019" name="Int. J. Syst. Evol. Microbiol.">
        <title>The Global Catalogue of Microorganisms (GCM) 10K type strain sequencing project: providing services to taxonomists for standard genome sequencing and annotation.</title>
        <authorList>
            <consortium name="The Broad Institute Genomics Platform"/>
            <consortium name="The Broad Institute Genome Sequencing Center for Infectious Disease"/>
            <person name="Wu L."/>
            <person name="Ma J."/>
        </authorList>
    </citation>
    <scope>NUCLEOTIDE SEQUENCE [LARGE SCALE GENOMIC DNA]</scope>
    <source>
        <strain evidence="2 3">NBRC 111368</strain>
    </source>
</reference>
<evidence type="ECO:0000259" key="1">
    <source>
        <dbReference type="Pfam" id="PF10006"/>
    </source>
</evidence>
<evidence type="ECO:0000313" key="3">
    <source>
        <dbReference type="Proteomes" id="UP001596328"/>
    </source>
</evidence>
<keyword evidence="3" id="KW-1185">Reference proteome</keyword>
<protein>
    <submittedName>
        <fullName evidence="2">DUF2249 domain-containing protein</fullName>
    </submittedName>
</protein>
<accession>A0ABD5RUP5</accession>